<dbReference type="WBParaSite" id="EEL_0001001101-mRNA-1">
    <property type="protein sequence ID" value="EEL_0001001101-mRNA-1"/>
    <property type="gene ID" value="EEL_0001001101"/>
</dbReference>
<name>A0A0R3S5E2_9BILA</name>
<keyword evidence="1" id="KW-1185">Reference proteome</keyword>
<evidence type="ECO:0000313" key="1">
    <source>
        <dbReference type="Proteomes" id="UP000050640"/>
    </source>
</evidence>
<reference evidence="2" key="1">
    <citation type="submission" date="2017-02" db="UniProtKB">
        <authorList>
            <consortium name="WormBaseParasite"/>
        </authorList>
    </citation>
    <scope>IDENTIFICATION</scope>
</reference>
<dbReference type="InterPro" id="IPR002591">
    <property type="entry name" value="Phosphodiest/P_Trfase"/>
</dbReference>
<dbReference type="PANTHER" id="PTHR10151">
    <property type="entry name" value="ECTONUCLEOTIDE PYROPHOSPHATASE/PHOSPHODIESTERASE"/>
    <property type="match status" value="1"/>
</dbReference>
<dbReference type="STRING" id="1147741.A0A0R3S5E2"/>
<dbReference type="Gene3D" id="3.40.720.10">
    <property type="entry name" value="Alkaline Phosphatase, subunit A"/>
    <property type="match status" value="1"/>
</dbReference>
<dbReference type="PANTHER" id="PTHR10151:SF120">
    <property type="entry name" value="BIS(5'-ADENOSYL)-TRIPHOSPHATASE"/>
    <property type="match status" value="1"/>
</dbReference>
<dbReference type="Pfam" id="PF01663">
    <property type="entry name" value="Phosphodiest"/>
    <property type="match status" value="1"/>
</dbReference>
<dbReference type="GO" id="GO:0016787">
    <property type="term" value="F:hydrolase activity"/>
    <property type="evidence" value="ECO:0007669"/>
    <property type="project" value="UniProtKB-ARBA"/>
</dbReference>
<proteinExistence type="predicted"/>
<accession>A0A0R3S5E2</accession>
<sequence>MDGFRYDLLNATLVPNIWKLATEGVYFKDGCRPQYLTYTAPNHVSLATGLLVESHGIVGNFFHDLATNTTPWMEYKNLSQWMDDFDEIVELFTRQKDPYNFIAWYIAEPDHFLHYNGFKNGKLNEKMQELDLLVKYINDKLENNPELSKQLNIILASDHGHAEMTLQIGGPSNVLCLIEVINIKGIVFGDRMIYVKNADRKHQIYRNLKKAIEDGHYGIKIYLKEDIPVEYGYSKNDKIGDIVLETEPGYNVRTDCSHDVVGTANNLDLYPLMCYILGVIPAPSNGTLQHMMEVLKVPITPIHSLPTKEIEVV</sequence>
<dbReference type="AlphaFoldDB" id="A0A0R3S5E2"/>
<dbReference type="Proteomes" id="UP000050640">
    <property type="component" value="Unplaced"/>
</dbReference>
<protein>
    <submittedName>
        <fullName evidence="2">Bis(5'-adenosyl)-triphosphatase</fullName>
    </submittedName>
</protein>
<dbReference type="InterPro" id="IPR017850">
    <property type="entry name" value="Alkaline_phosphatase_core_sf"/>
</dbReference>
<dbReference type="SUPFAM" id="SSF53649">
    <property type="entry name" value="Alkaline phosphatase-like"/>
    <property type="match status" value="1"/>
</dbReference>
<organism evidence="1 2">
    <name type="scientific">Elaeophora elaphi</name>
    <dbReference type="NCBI Taxonomy" id="1147741"/>
    <lineage>
        <taxon>Eukaryota</taxon>
        <taxon>Metazoa</taxon>
        <taxon>Ecdysozoa</taxon>
        <taxon>Nematoda</taxon>
        <taxon>Chromadorea</taxon>
        <taxon>Rhabditida</taxon>
        <taxon>Spirurina</taxon>
        <taxon>Spiruromorpha</taxon>
        <taxon>Filarioidea</taxon>
        <taxon>Onchocercidae</taxon>
        <taxon>Elaeophora</taxon>
    </lineage>
</organism>
<evidence type="ECO:0000313" key="2">
    <source>
        <dbReference type="WBParaSite" id="EEL_0001001101-mRNA-1"/>
    </source>
</evidence>